<comment type="caution">
    <text evidence="1">The sequence shown here is derived from an EMBL/GenBank/DDBJ whole genome shotgun (WGS) entry which is preliminary data.</text>
</comment>
<sequence length="167" mass="18806">MVLRPLEPVLRPLEPVLRPLVLRPTVLRPTVLRRLVLRPLPFIEKQHLNATTSQSQMSKHCVVAYSRQNMLSSSAEIPTVVTGGSFFSRGSRVRYSGRVERELSEDLALWANRSQNRGYRGRIKAPPLSKRAMTDPMIVRQGSKVLFMDTIDHNTPVACHLLGVSVV</sequence>
<reference evidence="1" key="1">
    <citation type="submission" date="2023-07" db="EMBL/GenBank/DDBJ databases">
        <title>Chromosome-level genome assembly of Artemia franciscana.</title>
        <authorList>
            <person name="Jo E."/>
        </authorList>
    </citation>
    <scope>NUCLEOTIDE SEQUENCE</scope>
    <source>
        <tissue evidence="1">Whole body</tissue>
    </source>
</reference>
<dbReference type="Proteomes" id="UP001187531">
    <property type="component" value="Unassembled WGS sequence"/>
</dbReference>
<evidence type="ECO:0000313" key="2">
    <source>
        <dbReference type="Proteomes" id="UP001187531"/>
    </source>
</evidence>
<protein>
    <submittedName>
        <fullName evidence="1">Uncharacterized protein</fullName>
    </submittedName>
</protein>
<accession>A0AA88H4B3</accession>
<dbReference type="AlphaFoldDB" id="A0AA88H4B3"/>
<keyword evidence="2" id="KW-1185">Reference proteome</keyword>
<dbReference type="EMBL" id="JAVRJZ010000021">
    <property type="protein sequence ID" value="KAK2704558.1"/>
    <property type="molecule type" value="Genomic_DNA"/>
</dbReference>
<organism evidence="1 2">
    <name type="scientific">Artemia franciscana</name>
    <name type="common">Brine shrimp</name>
    <name type="synonym">Artemia sanfranciscana</name>
    <dbReference type="NCBI Taxonomy" id="6661"/>
    <lineage>
        <taxon>Eukaryota</taxon>
        <taxon>Metazoa</taxon>
        <taxon>Ecdysozoa</taxon>
        <taxon>Arthropoda</taxon>
        <taxon>Crustacea</taxon>
        <taxon>Branchiopoda</taxon>
        <taxon>Anostraca</taxon>
        <taxon>Artemiidae</taxon>
        <taxon>Artemia</taxon>
    </lineage>
</organism>
<evidence type="ECO:0000313" key="1">
    <source>
        <dbReference type="EMBL" id="KAK2704558.1"/>
    </source>
</evidence>
<gene>
    <name evidence="1" type="ORF">QYM36_016827</name>
</gene>
<name>A0AA88H4B3_ARTSF</name>
<proteinExistence type="predicted"/>